<comment type="cofactor">
    <cofactor evidence="4">
        <name>Fe(2+)</name>
        <dbReference type="ChEBI" id="CHEBI:29033"/>
    </cofactor>
</comment>
<protein>
    <submittedName>
        <fullName evidence="10">Peptidase M24A, methionine aminopeptidase, subfamily 2</fullName>
        <ecNumber evidence="10">3.4.11.18</ecNumber>
    </submittedName>
</protein>
<proteinExistence type="predicted"/>
<dbReference type="NCBIfam" id="TIGR00501">
    <property type="entry name" value="met_pdase_II"/>
    <property type="match status" value="1"/>
</dbReference>
<feature type="domain" description="Peptidase M24" evidence="9">
    <location>
        <begin position="5"/>
        <end position="193"/>
    </location>
</feature>
<reference evidence="10" key="1">
    <citation type="submission" date="2013-08" db="EMBL/GenBank/DDBJ databases">
        <authorList>
            <person name="Mendez C."/>
            <person name="Richter M."/>
            <person name="Ferrer M."/>
            <person name="Sanchez J."/>
        </authorList>
    </citation>
    <scope>NUCLEOTIDE SEQUENCE</scope>
</reference>
<evidence type="ECO:0000256" key="1">
    <source>
        <dbReference type="ARBA" id="ARBA00000294"/>
    </source>
</evidence>
<keyword evidence="7" id="KW-0479">Metal-binding</keyword>
<sequence>DVDRWREAGRISARARAVGVRALRPGRSRREVAEVIEASIRGDGALPAFPANLSRNFEAAHYTPSPNDDLAFEAGDLVKVDVGAHLDGAISDTAETVEVGGTHQYENLIRATQDAVRAGIAQVRAGVAIDQISRAIESAIHARGFKPVSNLTGHTIQRYLLHAGKSIPNVSGATGETLEEGEIVAIEPFATNGAGSIENGSFGHIVRFRRDPGAGDPELSALFQRFRTLPFTARWVTDAAQRTALAQGRRFLQTYPVFVESGGGWVSQAEHTVLVGPTSAEVLTELRE</sequence>
<dbReference type="PANTHER" id="PTHR45777:SF2">
    <property type="entry name" value="METHIONINE AMINOPEPTIDASE 2"/>
    <property type="match status" value="1"/>
</dbReference>
<evidence type="ECO:0000256" key="2">
    <source>
        <dbReference type="ARBA" id="ARBA00001936"/>
    </source>
</evidence>
<dbReference type="Pfam" id="PF00557">
    <property type="entry name" value="Peptidase_M24"/>
    <property type="match status" value="1"/>
</dbReference>
<evidence type="ECO:0000256" key="4">
    <source>
        <dbReference type="ARBA" id="ARBA00001954"/>
    </source>
</evidence>
<evidence type="ECO:0000256" key="3">
    <source>
        <dbReference type="ARBA" id="ARBA00001941"/>
    </source>
</evidence>
<keyword evidence="5 10" id="KW-0031">Aminopeptidase</keyword>
<evidence type="ECO:0000256" key="8">
    <source>
        <dbReference type="ARBA" id="ARBA00022801"/>
    </source>
</evidence>
<reference evidence="10" key="2">
    <citation type="journal article" date="2014" name="ISME J.">
        <title>Microbial stratification in low pH oxic and suboxic macroscopic growths along an acid mine drainage.</title>
        <authorList>
            <person name="Mendez-Garcia C."/>
            <person name="Mesa V."/>
            <person name="Sprenger R.R."/>
            <person name="Richter M."/>
            <person name="Diez M.S."/>
            <person name="Solano J."/>
            <person name="Bargiela R."/>
            <person name="Golyshina O.V."/>
            <person name="Manteca A."/>
            <person name="Ramos J.L."/>
            <person name="Gallego J.R."/>
            <person name="Llorente I."/>
            <person name="Martins Dos Santos V.A."/>
            <person name="Jensen O.N."/>
            <person name="Pelaez A.I."/>
            <person name="Sanchez J."/>
            <person name="Ferrer M."/>
        </authorList>
    </citation>
    <scope>NUCLEOTIDE SEQUENCE</scope>
</reference>
<dbReference type="PRINTS" id="PR00599">
    <property type="entry name" value="MAPEPTIDASE"/>
</dbReference>
<dbReference type="Gene3D" id="3.90.230.10">
    <property type="entry name" value="Creatinase/methionine aminopeptidase superfamily"/>
    <property type="match status" value="1"/>
</dbReference>
<dbReference type="InterPro" id="IPR000994">
    <property type="entry name" value="Pept_M24"/>
</dbReference>
<dbReference type="SUPFAM" id="SSF55920">
    <property type="entry name" value="Creatinase/aminopeptidase"/>
    <property type="match status" value="1"/>
</dbReference>
<comment type="cofactor">
    <cofactor evidence="2">
        <name>Mn(2+)</name>
        <dbReference type="ChEBI" id="CHEBI:29035"/>
    </cofactor>
</comment>
<evidence type="ECO:0000313" key="10">
    <source>
        <dbReference type="EMBL" id="EQD71611.1"/>
    </source>
</evidence>
<gene>
    <name evidence="10" type="ORF">B1B_04357</name>
</gene>
<keyword evidence="6" id="KW-0645">Protease</keyword>
<dbReference type="InterPro" id="IPR036005">
    <property type="entry name" value="Creatinase/aminopeptidase-like"/>
</dbReference>
<dbReference type="PROSITE" id="PS01202">
    <property type="entry name" value="MAP_2"/>
    <property type="match status" value="1"/>
</dbReference>
<evidence type="ECO:0000256" key="5">
    <source>
        <dbReference type="ARBA" id="ARBA00022438"/>
    </source>
</evidence>
<dbReference type="EC" id="3.4.11.18" evidence="10"/>
<dbReference type="InterPro" id="IPR001714">
    <property type="entry name" value="Pept_M24_MAP"/>
</dbReference>
<dbReference type="PANTHER" id="PTHR45777">
    <property type="entry name" value="METHIONINE AMINOPEPTIDASE 2"/>
    <property type="match status" value="1"/>
</dbReference>
<accession>T1BFA3</accession>
<dbReference type="GO" id="GO:0046872">
    <property type="term" value="F:metal ion binding"/>
    <property type="evidence" value="ECO:0007669"/>
    <property type="project" value="UniProtKB-KW"/>
</dbReference>
<dbReference type="EMBL" id="AUZY01002731">
    <property type="protein sequence ID" value="EQD71611.1"/>
    <property type="molecule type" value="Genomic_DNA"/>
</dbReference>
<dbReference type="GO" id="GO:0006508">
    <property type="term" value="P:proteolysis"/>
    <property type="evidence" value="ECO:0007669"/>
    <property type="project" value="UniProtKB-KW"/>
</dbReference>
<dbReference type="InterPro" id="IPR050247">
    <property type="entry name" value="Met_Aminopeptidase_Type2"/>
</dbReference>
<dbReference type="GO" id="GO:0005737">
    <property type="term" value="C:cytoplasm"/>
    <property type="evidence" value="ECO:0007669"/>
    <property type="project" value="TreeGrafter"/>
</dbReference>
<dbReference type="GO" id="GO:0004239">
    <property type="term" value="F:initiator methionyl aminopeptidase activity"/>
    <property type="evidence" value="ECO:0007669"/>
    <property type="project" value="UniProtKB-EC"/>
</dbReference>
<name>T1BFA3_9ZZZZ</name>
<evidence type="ECO:0000259" key="9">
    <source>
        <dbReference type="Pfam" id="PF00557"/>
    </source>
</evidence>
<comment type="caution">
    <text evidence="10">The sequence shown here is derived from an EMBL/GenBank/DDBJ whole genome shotgun (WGS) entry which is preliminary data.</text>
</comment>
<evidence type="ECO:0000256" key="6">
    <source>
        <dbReference type="ARBA" id="ARBA00022670"/>
    </source>
</evidence>
<evidence type="ECO:0000256" key="7">
    <source>
        <dbReference type="ARBA" id="ARBA00022723"/>
    </source>
</evidence>
<dbReference type="InterPro" id="IPR036388">
    <property type="entry name" value="WH-like_DNA-bd_sf"/>
</dbReference>
<dbReference type="AlphaFoldDB" id="T1BFA3"/>
<dbReference type="InterPro" id="IPR018349">
    <property type="entry name" value="Pept_M24A_MAP2_BS"/>
</dbReference>
<dbReference type="Gene3D" id="1.10.10.10">
    <property type="entry name" value="Winged helix-like DNA-binding domain superfamily/Winged helix DNA-binding domain"/>
    <property type="match status" value="1"/>
</dbReference>
<keyword evidence="8 10" id="KW-0378">Hydrolase</keyword>
<comment type="catalytic activity">
    <reaction evidence="1">
        <text>Release of N-terminal amino acids, preferentially methionine, from peptides and arylamides.</text>
        <dbReference type="EC" id="3.4.11.18"/>
    </reaction>
</comment>
<organism evidence="10">
    <name type="scientific">mine drainage metagenome</name>
    <dbReference type="NCBI Taxonomy" id="410659"/>
    <lineage>
        <taxon>unclassified sequences</taxon>
        <taxon>metagenomes</taxon>
        <taxon>ecological metagenomes</taxon>
    </lineage>
</organism>
<dbReference type="GO" id="GO:0070006">
    <property type="term" value="F:metalloaminopeptidase activity"/>
    <property type="evidence" value="ECO:0007669"/>
    <property type="project" value="InterPro"/>
</dbReference>
<dbReference type="InterPro" id="IPR002468">
    <property type="entry name" value="Pept_M24A_MAP2"/>
</dbReference>
<feature type="non-terminal residue" evidence="10">
    <location>
        <position position="1"/>
    </location>
</feature>
<comment type="cofactor">
    <cofactor evidence="3">
        <name>Co(2+)</name>
        <dbReference type="ChEBI" id="CHEBI:48828"/>
    </cofactor>
</comment>